<evidence type="ECO:0000313" key="7">
    <source>
        <dbReference type="EMBL" id="STX78286.1"/>
    </source>
</evidence>
<name>A0A378K0G7_LEGPN</name>
<evidence type="ECO:0000256" key="4">
    <source>
        <dbReference type="ARBA" id="ARBA00023125"/>
    </source>
</evidence>
<dbReference type="NCBIfam" id="NF033543">
    <property type="entry name" value="transpos_IS256"/>
    <property type="match status" value="1"/>
</dbReference>
<reference evidence="7 8" key="1">
    <citation type="submission" date="2018-06" db="EMBL/GenBank/DDBJ databases">
        <authorList>
            <consortium name="Pathogen Informatics"/>
            <person name="Doyle S."/>
        </authorList>
    </citation>
    <scope>NUCLEOTIDE SEQUENCE [LARGE SCALE GENOMIC DNA]</scope>
    <source>
        <strain evidence="7 8">NCTC12000</strain>
    </source>
</reference>
<dbReference type="PANTHER" id="PTHR33217">
    <property type="entry name" value="TRANSPOSASE FOR INSERTION SEQUENCE ELEMENT IS1081"/>
    <property type="match status" value="1"/>
</dbReference>
<organism evidence="7 8">
    <name type="scientific">Legionella pneumophila</name>
    <dbReference type="NCBI Taxonomy" id="446"/>
    <lineage>
        <taxon>Bacteria</taxon>
        <taxon>Pseudomonadati</taxon>
        <taxon>Pseudomonadota</taxon>
        <taxon>Gammaproteobacteria</taxon>
        <taxon>Legionellales</taxon>
        <taxon>Legionellaceae</taxon>
        <taxon>Legionella</taxon>
    </lineage>
</organism>
<dbReference type="Pfam" id="PF00872">
    <property type="entry name" value="Transposase_mut"/>
    <property type="match status" value="1"/>
</dbReference>
<evidence type="ECO:0000256" key="1">
    <source>
        <dbReference type="ARBA" id="ARBA00002190"/>
    </source>
</evidence>
<gene>
    <name evidence="7" type="ORF">NCTC12000_00255</name>
</gene>
<keyword evidence="4 6" id="KW-0238">DNA-binding</keyword>
<sequence length="289" mass="32657">MGNDTVVSLKKPVVIDDLLTETLRAGARQLLAAAIEAEVAEFLEAHNGTGEKARFVRNGYLLEREIQTGIGQVAVKVPRVRDRSKSSDGIGYVSNLVPKYLRRSKSLNDFLPLLYLKGISTNDFVEVLKPLIGSEGKNLSPGVISRLKASWEQEYTAWRKREMSGKHYVYFWVDGIYLQVRMEESKACVLVIIGVDERGQKDLIAMEAGYRESKESWLTLLRDLKSRGLHQAPKLAVGDGALGFWGALNEIYPDTRHQRCWFHKMDNILDKLPKSLLSKAKQQLQAIWI</sequence>
<evidence type="ECO:0000256" key="3">
    <source>
        <dbReference type="ARBA" id="ARBA00022578"/>
    </source>
</evidence>
<dbReference type="GO" id="GO:0004803">
    <property type="term" value="F:transposase activity"/>
    <property type="evidence" value="ECO:0007669"/>
    <property type="project" value="UniProtKB-UniRule"/>
</dbReference>
<comment type="function">
    <text evidence="1 6">Required for the transposition of the insertion element.</text>
</comment>
<dbReference type="RefSeq" id="WP_032829268.1">
    <property type="nucleotide sequence ID" value="NZ_CAXYJC010000007.1"/>
</dbReference>
<dbReference type="InterPro" id="IPR001207">
    <property type="entry name" value="Transposase_mutator"/>
</dbReference>
<protein>
    <recommendedName>
        <fullName evidence="6">Mutator family transposase</fullName>
    </recommendedName>
</protein>
<evidence type="ECO:0000313" key="8">
    <source>
        <dbReference type="Proteomes" id="UP000254631"/>
    </source>
</evidence>
<dbReference type="AlphaFoldDB" id="A0A378K0G7"/>
<keyword evidence="5 6" id="KW-0233">DNA recombination</keyword>
<proteinExistence type="inferred from homology"/>
<dbReference type="PANTHER" id="PTHR33217:SF9">
    <property type="entry name" value="MUTATOR FAMILY TRANSPOSASE"/>
    <property type="match status" value="1"/>
</dbReference>
<evidence type="ECO:0000256" key="6">
    <source>
        <dbReference type="RuleBase" id="RU365089"/>
    </source>
</evidence>
<comment type="similarity">
    <text evidence="2 6">Belongs to the transposase mutator family.</text>
</comment>
<keyword evidence="6" id="KW-0814">Transposable element</keyword>
<accession>A0A378K0G7</accession>
<evidence type="ECO:0000256" key="5">
    <source>
        <dbReference type="ARBA" id="ARBA00023172"/>
    </source>
</evidence>
<evidence type="ECO:0000256" key="2">
    <source>
        <dbReference type="ARBA" id="ARBA00010961"/>
    </source>
</evidence>
<dbReference type="GO" id="GO:0003677">
    <property type="term" value="F:DNA binding"/>
    <property type="evidence" value="ECO:0007669"/>
    <property type="project" value="UniProtKB-UniRule"/>
</dbReference>
<dbReference type="EMBL" id="UGOL01000001">
    <property type="protein sequence ID" value="STX78286.1"/>
    <property type="molecule type" value="Genomic_DNA"/>
</dbReference>
<dbReference type="Proteomes" id="UP000254631">
    <property type="component" value="Unassembled WGS sequence"/>
</dbReference>
<keyword evidence="3 6" id="KW-0815">Transposition</keyword>
<dbReference type="GO" id="GO:0006313">
    <property type="term" value="P:DNA transposition"/>
    <property type="evidence" value="ECO:0007669"/>
    <property type="project" value="UniProtKB-UniRule"/>
</dbReference>